<dbReference type="Pfam" id="PF08447">
    <property type="entry name" value="PAS_3"/>
    <property type="match status" value="1"/>
</dbReference>
<keyword evidence="1" id="KW-0378">Hydrolase</keyword>
<reference evidence="6" key="1">
    <citation type="journal article" date="2019" name="Int. J. Syst. Evol. Microbiol.">
        <title>The Global Catalogue of Microorganisms (GCM) 10K type strain sequencing project: providing services to taxonomists for standard genome sequencing and annotation.</title>
        <authorList>
            <consortium name="The Broad Institute Genomics Platform"/>
            <consortium name="The Broad Institute Genome Sequencing Center for Infectious Disease"/>
            <person name="Wu L."/>
            <person name="Ma J."/>
        </authorList>
    </citation>
    <scope>NUCLEOTIDE SEQUENCE [LARGE SCALE GENOMIC DNA]</scope>
    <source>
        <strain evidence="6">JCM 9458</strain>
    </source>
</reference>
<dbReference type="InterPro" id="IPR001932">
    <property type="entry name" value="PPM-type_phosphatase-like_dom"/>
</dbReference>
<keyword evidence="2" id="KW-0472">Membrane</keyword>
<dbReference type="Gene3D" id="3.60.40.10">
    <property type="entry name" value="PPM-type phosphatase domain"/>
    <property type="match status" value="1"/>
</dbReference>
<dbReference type="Pfam" id="PF07228">
    <property type="entry name" value="SpoIIE"/>
    <property type="match status" value="1"/>
</dbReference>
<dbReference type="PROSITE" id="PS50113">
    <property type="entry name" value="PAC"/>
    <property type="match status" value="1"/>
</dbReference>
<sequence length="674" mass="71740">MKRARRTLLRRTVQGRRRVWIAGPGRWAIGVLLPLAPALVIATTPAAEAIPGFLFLIAVVASTVIGGRGPGLLAAVTATAALIATVDLPEPRTSDDDRLEWLWAAVFLLLTSLAVIWLDNLLGDAARRATAVLDPLFEAAPVGIALFDRDLRFVRVNAAFARTSGRPPMAHLGRTLAEVIPDVSTELAAQLRSVLTAGTVLRHQLLTVTTPAGTARQLMVDAFPVRLSGGPGGSITGVGAVVSDLTERYRMEQLEREAERMQATERLSHRLLESQRIAQLAGFEVNLAAQRSIWSEELCTLMGLDSPPATEDEVRARIHPDEIERLTAMQARAIATGAPFTVETRMIRADGAVREMLVHGEAVRAGDDPEAEVVGLWGVVQDVTDAKATEDELYAAQGELVAAQRDVAEARAEILAERRVLELFQRAMLPTSLPDIPGGALKADYLSVADRIDVGGDWYDAFPLPDGRIALSVGDVIGHDQHAAAIMGQIRSVNRGYALEDPDPGGVLTRLNRLLTLGYPAGTLVSAVVCVYDPGIGSLRWANAGHPYPLLAPAPAPEACPHVTVLGTADPILGASATRTYSSRTLAVPEGGTLLLYTDGLIERRYTDLRVSQEKLATLLSQIVSAPGPVSVDDVIDGVTSGMLADGVLEDDVCVLALQRGVEGDCLPPPGSPG</sequence>
<comment type="caution">
    <text evidence="5">The sequence shown here is derived from an EMBL/GenBank/DDBJ whole genome shotgun (WGS) entry which is preliminary data.</text>
</comment>
<dbReference type="Pfam" id="PF08448">
    <property type="entry name" value="PAS_4"/>
    <property type="match status" value="1"/>
</dbReference>
<organism evidence="5 6">
    <name type="scientific">Cryptosporangium minutisporangium</name>
    <dbReference type="NCBI Taxonomy" id="113569"/>
    <lineage>
        <taxon>Bacteria</taxon>
        <taxon>Bacillati</taxon>
        <taxon>Actinomycetota</taxon>
        <taxon>Actinomycetes</taxon>
        <taxon>Cryptosporangiales</taxon>
        <taxon>Cryptosporangiaceae</taxon>
        <taxon>Cryptosporangium</taxon>
    </lineage>
</organism>
<dbReference type="SMART" id="SM00091">
    <property type="entry name" value="PAS"/>
    <property type="match status" value="1"/>
</dbReference>
<dbReference type="InterPro" id="IPR052016">
    <property type="entry name" value="Bact_Sigma-Reg"/>
</dbReference>
<evidence type="ECO:0000313" key="6">
    <source>
        <dbReference type="Proteomes" id="UP001501676"/>
    </source>
</evidence>
<dbReference type="EMBL" id="BAAAYN010000018">
    <property type="protein sequence ID" value="GAA3387584.1"/>
    <property type="molecule type" value="Genomic_DNA"/>
</dbReference>
<proteinExistence type="predicted"/>
<feature type="domain" description="PAC" evidence="4">
    <location>
        <begin position="340"/>
        <end position="395"/>
    </location>
</feature>
<dbReference type="InterPro" id="IPR001610">
    <property type="entry name" value="PAC"/>
</dbReference>
<keyword evidence="2" id="KW-1133">Transmembrane helix</keyword>
<dbReference type="PROSITE" id="PS50112">
    <property type="entry name" value="PAS"/>
    <property type="match status" value="1"/>
</dbReference>
<accession>A0ABP6SX16</accession>
<evidence type="ECO:0000256" key="2">
    <source>
        <dbReference type="SAM" id="Phobius"/>
    </source>
</evidence>
<dbReference type="InterPro" id="IPR013656">
    <property type="entry name" value="PAS_4"/>
</dbReference>
<dbReference type="PANTHER" id="PTHR43156:SF2">
    <property type="entry name" value="STAGE II SPORULATION PROTEIN E"/>
    <property type="match status" value="1"/>
</dbReference>
<dbReference type="PANTHER" id="PTHR43156">
    <property type="entry name" value="STAGE II SPORULATION PROTEIN E-RELATED"/>
    <property type="match status" value="1"/>
</dbReference>
<evidence type="ECO:0000259" key="4">
    <source>
        <dbReference type="PROSITE" id="PS50113"/>
    </source>
</evidence>
<gene>
    <name evidence="5" type="ORF">GCM10020369_30640</name>
</gene>
<evidence type="ECO:0008006" key="7">
    <source>
        <dbReference type="Google" id="ProtNLM"/>
    </source>
</evidence>
<keyword evidence="2" id="KW-0812">Transmembrane</keyword>
<feature type="transmembrane region" description="Helical" evidence="2">
    <location>
        <begin position="72"/>
        <end position="89"/>
    </location>
</feature>
<dbReference type="SMART" id="SM00331">
    <property type="entry name" value="PP2C_SIG"/>
    <property type="match status" value="1"/>
</dbReference>
<feature type="transmembrane region" description="Helical" evidence="2">
    <location>
        <begin position="101"/>
        <end position="118"/>
    </location>
</feature>
<dbReference type="Gene3D" id="2.10.70.100">
    <property type="match status" value="1"/>
</dbReference>
<dbReference type="InterPro" id="IPR036457">
    <property type="entry name" value="PPM-type-like_dom_sf"/>
</dbReference>
<dbReference type="NCBIfam" id="TIGR00229">
    <property type="entry name" value="sensory_box"/>
    <property type="match status" value="2"/>
</dbReference>
<name>A0ABP6SX16_9ACTN</name>
<evidence type="ECO:0000313" key="5">
    <source>
        <dbReference type="EMBL" id="GAA3387584.1"/>
    </source>
</evidence>
<feature type="domain" description="PAS" evidence="3">
    <location>
        <begin position="129"/>
        <end position="198"/>
    </location>
</feature>
<dbReference type="SMART" id="SM00086">
    <property type="entry name" value="PAC"/>
    <property type="match status" value="2"/>
</dbReference>
<dbReference type="CDD" id="cd00130">
    <property type="entry name" value="PAS"/>
    <property type="match status" value="2"/>
</dbReference>
<dbReference type="SUPFAM" id="SSF55785">
    <property type="entry name" value="PYP-like sensor domain (PAS domain)"/>
    <property type="match status" value="2"/>
</dbReference>
<dbReference type="Proteomes" id="UP001501676">
    <property type="component" value="Unassembled WGS sequence"/>
</dbReference>
<dbReference type="Gene3D" id="3.30.450.20">
    <property type="entry name" value="PAS domain"/>
    <property type="match status" value="2"/>
</dbReference>
<dbReference type="InterPro" id="IPR000014">
    <property type="entry name" value="PAS"/>
</dbReference>
<protein>
    <recommendedName>
        <fullName evidence="7">PAS domain S-box protein</fullName>
    </recommendedName>
</protein>
<dbReference type="InterPro" id="IPR035965">
    <property type="entry name" value="PAS-like_dom_sf"/>
</dbReference>
<evidence type="ECO:0000259" key="3">
    <source>
        <dbReference type="PROSITE" id="PS50112"/>
    </source>
</evidence>
<evidence type="ECO:0000256" key="1">
    <source>
        <dbReference type="ARBA" id="ARBA00022801"/>
    </source>
</evidence>
<dbReference type="InterPro" id="IPR000700">
    <property type="entry name" value="PAS-assoc_C"/>
</dbReference>
<keyword evidence="6" id="KW-1185">Reference proteome</keyword>
<feature type="transmembrane region" description="Helical" evidence="2">
    <location>
        <begin position="21"/>
        <end position="43"/>
    </location>
</feature>
<dbReference type="InterPro" id="IPR013655">
    <property type="entry name" value="PAS_fold_3"/>
</dbReference>